<evidence type="ECO:0000313" key="2">
    <source>
        <dbReference type="Proteomes" id="UP000676194"/>
    </source>
</evidence>
<dbReference type="InterPro" id="IPR010869">
    <property type="entry name" value="DUF1501"/>
</dbReference>
<dbReference type="RefSeq" id="WP_213499215.1">
    <property type="nucleotide sequence ID" value="NZ_CP074694.1"/>
</dbReference>
<dbReference type="AlphaFoldDB" id="A0A8E6B9B6"/>
<dbReference type="Pfam" id="PF07394">
    <property type="entry name" value="DUF1501"/>
    <property type="match status" value="1"/>
</dbReference>
<dbReference type="Proteomes" id="UP000676194">
    <property type="component" value="Chromosome"/>
</dbReference>
<sequence length="438" mass="47432">MLPEISRREFTKLGMAGVLGGATAPWFTAFAQENAKNPKRQKSCILLWLSGGPATIDMWDLKPGHENGGPFKELSTDVPGLKLGEPLQKLSKFGKDLAIVRGMSTREGDHGRATYYLRTGYVQQGALQYPTLGSLFAKELGDPASEMPSFVSISPFRQLNNAAFTSGYLGPMFAPLIVGEGSFGPPPSGSMVDELLKVQDLDRPKDIEESQATGRFDLLKDLQNQFGSDRPNLVVQSQHLAYQRAVKLMKSVGAKAFDLTTEKDKTRDDYGRNLFGQGCLLARRLVERGVPFIEVNLGGWDTHQNNFDQVKNLAGILDSGWASLMADLRERGLLESTTILCMGEFGRTPKINGGRGRDHFPNAWSAVLAGGGIKGGQAYGKTSADGTTVEEGKTDVPDLLSTLALALGIDYNKNNASNVGRPVRVVDKVAKPIQSLIG</sequence>
<name>A0A8E6B9B6_9BACT</name>
<dbReference type="PANTHER" id="PTHR43737:SF1">
    <property type="entry name" value="DUF1501 DOMAIN-CONTAINING PROTEIN"/>
    <property type="match status" value="1"/>
</dbReference>
<gene>
    <name evidence="1" type="ORF">KIH39_10150</name>
</gene>
<dbReference type="InterPro" id="IPR006311">
    <property type="entry name" value="TAT_signal"/>
</dbReference>
<evidence type="ECO:0000313" key="1">
    <source>
        <dbReference type="EMBL" id="QVL34243.1"/>
    </source>
</evidence>
<reference evidence="1" key="1">
    <citation type="submission" date="2021-05" db="EMBL/GenBank/DDBJ databases">
        <title>Complete genome sequence of the cellulolytic planctomycete Telmatocola sphagniphila SP2T and characterization of the first cellulase from planctomycetes.</title>
        <authorList>
            <person name="Rakitin A.L."/>
            <person name="Beletsky A.V."/>
            <person name="Naumoff D.G."/>
            <person name="Kulichevskaya I.S."/>
            <person name="Mardanov A.V."/>
            <person name="Ravin N.V."/>
            <person name="Dedysh S.N."/>
        </authorList>
    </citation>
    <scope>NUCLEOTIDE SEQUENCE</scope>
    <source>
        <strain evidence="1">SP2T</strain>
    </source>
</reference>
<keyword evidence="2" id="KW-1185">Reference proteome</keyword>
<proteinExistence type="predicted"/>
<dbReference type="EMBL" id="CP074694">
    <property type="protein sequence ID" value="QVL34243.1"/>
    <property type="molecule type" value="Genomic_DNA"/>
</dbReference>
<dbReference type="PANTHER" id="PTHR43737">
    <property type="entry name" value="BLL7424 PROTEIN"/>
    <property type="match status" value="1"/>
</dbReference>
<dbReference type="PROSITE" id="PS51318">
    <property type="entry name" value="TAT"/>
    <property type="match status" value="1"/>
</dbReference>
<dbReference type="KEGG" id="tsph:KIH39_10150"/>
<protein>
    <submittedName>
        <fullName evidence="1">DUF1501 domain-containing protein</fullName>
    </submittedName>
</protein>
<dbReference type="SUPFAM" id="SSF53649">
    <property type="entry name" value="Alkaline phosphatase-like"/>
    <property type="match status" value="1"/>
</dbReference>
<dbReference type="InterPro" id="IPR017850">
    <property type="entry name" value="Alkaline_phosphatase_core_sf"/>
</dbReference>
<organism evidence="1 2">
    <name type="scientific">Telmatocola sphagniphila</name>
    <dbReference type="NCBI Taxonomy" id="1123043"/>
    <lineage>
        <taxon>Bacteria</taxon>
        <taxon>Pseudomonadati</taxon>
        <taxon>Planctomycetota</taxon>
        <taxon>Planctomycetia</taxon>
        <taxon>Gemmatales</taxon>
        <taxon>Gemmataceae</taxon>
    </lineage>
</organism>
<accession>A0A8E6B9B6</accession>